<accession>A0A1Y2MXX0</accession>
<dbReference type="EMBL" id="MIGB01000016">
    <property type="protein sequence ID" value="OSY39647.1"/>
    <property type="molecule type" value="Genomic_DNA"/>
</dbReference>
<comment type="caution">
    <text evidence="1">The sequence shown here is derived from an EMBL/GenBank/DDBJ whole genome shotgun (WGS) entry which is preliminary data.</text>
</comment>
<dbReference type="AlphaFoldDB" id="A0A1Y2MXX0"/>
<keyword evidence="2" id="KW-1185">Reference proteome</keyword>
<dbReference type="STRING" id="2074.BG845_03244"/>
<organism evidence="1 2">
    <name type="scientific">Pseudonocardia autotrophica</name>
    <name type="common">Amycolata autotrophica</name>
    <name type="synonym">Nocardia autotrophica</name>
    <dbReference type="NCBI Taxonomy" id="2074"/>
    <lineage>
        <taxon>Bacteria</taxon>
        <taxon>Bacillati</taxon>
        <taxon>Actinomycetota</taxon>
        <taxon>Actinomycetes</taxon>
        <taxon>Pseudonocardiales</taxon>
        <taxon>Pseudonocardiaceae</taxon>
        <taxon>Pseudonocardia</taxon>
    </lineage>
</organism>
<proteinExistence type="predicted"/>
<evidence type="ECO:0008006" key="3">
    <source>
        <dbReference type="Google" id="ProtNLM"/>
    </source>
</evidence>
<dbReference type="Proteomes" id="UP000194360">
    <property type="component" value="Unassembled WGS sequence"/>
</dbReference>
<dbReference type="SUPFAM" id="SSF52266">
    <property type="entry name" value="SGNH hydrolase"/>
    <property type="match status" value="1"/>
</dbReference>
<reference evidence="1 2" key="1">
    <citation type="submission" date="2016-09" db="EMBL/GenBank/DDBJ databases">
        <title>Pseudonocardia autotrophica DSM535, a candidate organism with high potential of specific P450 cytochromes.</title>
        <authorList>
            <person name="Grumaz C."/>
            <person name="Vainshtein Y."/>
            <person name="Kirstahler P."/>
            <person name="Sohn K."/>
        </authorList>
    </citation>
    <scope>NUCLEOTIDE SEQUENCE [LARGE SCALE GENOMIC DNA]</scope>
    <source>
        <strain evidence="1 2">DSM 535</strain>
    </source>
</reference>
<name>A0A1Y2MXX0_PSEAH</name>
<dbReference type="OrthoDB" id="4369943at2"/>
<evidence type="ECO:0000313" key="2">
    <source>
        <dbReference type="Proteomes" id="UP000194360"/>
    </source>
</evidence>
<sequence>MPDLLVVADSLAFHGPDRPYPADEARLWPNVAADRLAGDAELVARAGWTARHAWAAITGDPRVWAALPRVDAVVLGVSGMDSLPSPLPTALRELIPVLRPPSLRNIVRSGYRRAQPVLAPALARLPGGGPATLPPRLTVQYLERCRAGVHALRPGLPVVAMLPSVHRAADYGLVHPHRAATETAIRTWAADAPAVSLLDVAPLVGTHVMGGHGNPDGMHWGWDAHRAVGEALAALLAGQRAATGTSS</sequence>
<dbReference type="InterPro" id="IPR050023">
    <property type="entry name" value="OctT"/>
</dbReference>
<dbReference type="RefSeq" id="WP_085913465.1">
    <property type="nucleotide sequence ID" value="NZ_AP018920.1"/>
</dbReference>
<dbReference type="NCBIfam" id="NF043016">
    <property type="entry name" value="DigluglyOctase"/>
    <property type="match status" value="1"/>
</dbReference>
<evidence type="ECO:0000313" key="1">
    <source>
        <dbReference type="EMBL" id="OSY39647.1"/>
    </source>
</evidence>
<gene>
    <name evidence="1" type="ORF">BG845_03244</name>
</gene>
<protein>
    <recommendedName>
        <fullName evidence="3">SGNH hydrolase-type esterase domain-containing protein</fullName>
    </recommendedName>
</protein>